<feature type="compositionally biased region" description="Low complexity" evidence="1">
    <location>
        <begin position="56"/>
        <end position="67"/>
    </location>
</feature>
<sequence length="180" mass="19232">MPRLIERGLTGIFRSRWGIAVVLTVIVLAVVGIGRLFSDGLDSTSLGSESPLPAISVNPSDNDSVVSPEPPPTPRTSPGRAQPEAVAYAFASAWVSHQDVTAKKWLTRLQPNSTKNLEEQLREVDPSAVPADRVIGRPTLLAVTDTMVNATVTMDTGKLGLRLVAPDGSWLVDGIDWEPA</sequence>
<feature type="transmembrane region" description="Helical" evidence="2">
    <location>
        <begin position="17"/>
        <end position="37"/>
    </location>
</feature>
<evidence type="ECO:0000313" key="4">
    <source>
        <dbReference type="Proteomes" id="UP000612282"/>
    </source>
</evidence>
<evidence type="ECO:0008006" key="5">
    <source>
        <dbReference type="Google" id="ProtNLM"/>
    </source>
</evidence>
<gene>
    <name evidence="3" type="ORF">Aco03nite_039770</name>
</gene>
<keyword evidence="2" id="KW-1133">Transmembrane helix</keyword>
<reference evidence="3 4" key="1">
    <citation type="submission" date="2021-01" db="EMBL/GenBank/DDBJ databases">
        <title>Whole genome shotgun sequence of Actinoplanes couchii NBRC 106145.</title>
        <authorList>
            <person name="Komaki H."/>
            <person name="Tamura T."/>
        </authorList>
    </citation>
    <scope>NUCLEOTIDE SEQUENCE [LARGE SCALE GENOMIC DNA]</scope>
    <source>
        <strain evidence="3 4">NBRC 106145</strain>
    </source>
</reference>
<keyword evidence="4" id="KW-1185">Reference proteome</keyword>
<evidence type="ECO:0000256" key="2">
    <source>
        <dbReference type="SAM" id="Phobius"/>
    </source>
</evidence>
<organism evidence="3 4">
    <name type="scientific">Actinoplanes couchii</name>
    <dbReference type="NCBI Taxonomy" id="403638"/>
    <lineage>
        <taxon>Bacteria</taxon>
        <taxon>Bacillati</taxon>
        <taxon>Actinomycetota</taxon>
        <taxon>Actinomycetes</taxon>
        <taxon>Micromonosporales</taxon>
        <taxon>Micromonosporaceae</taxon>
        <taxon>Actinoplanes</taxon>
    </lineage>
</organism>
<feature type="region of interest" description="Disordered" evidence="1">
    <location>
        <begin position="51"/>
        <end position="82"/>
    </location>
</feature>
<dbReference type="EMBL" id="BOMG01000051">
    <property type="protein sequence ID" value="GID55573.1"/>
    <property type="molecule type" value="Genomic_DNA"/>
</dbReference>
<accession>A0ABQ3XAN4</accession>
<dbReference type="Proteomes" id="UP000612282">
    <property type="component" value="Unassembled WGS sequence"/>
</dbReference>
<keyword evidence="2" id="KW-0472">Membrane</keyword>
<proteinExistence type="predicted"/>
<evidence type="ECO:0000313" key="3">
    <source>
        <dbReference type="EMBL" id="GID55573.1"/>
    </source>
</evidence>
<protein>
    <recommendedName>
        <fullName evidence="5">DUF4878 domain-containing protein</fullName>
    </recommendedName>
</protein>
<dbReference type="RefSeq" id="WP_203796857.1">
    <property type="nucleotide sequence ID" value="NZ_BAAAQE010000026.1"/>
</dbReference>
<comment type="caution">
    <text evidence="3">The sequence shown here is derived from an EMBL/GenBank/DDBJ whole genome shotgun (WGS) entry which is preliminary data.</text>
</comment>
<name>A0ABQ3XAN4_9ACTN</name>
<evidence type="ECO:0000256" key="1">
    <source>
        <dbReference type="SAM" id="MobiDB-lite"/>
    </source>
</evidence>
<keyword evidence="2" id="KW-0812">Transmembrane</keyword>